<keyword evidence="2" id="KW-1185">Reference proteome</keyword>
<organism evidence="1 2">
    <name type="scientific">Ophiocordyceps australis</name>
    <dbReference type="NCBI Taxonomy" id="1399860"/>
    <lineage>
        <taxon>Eukaryota</taxon>
        <taxon>Fungi</taxon>
        <taxon>Dikarya</taxon>
        <taxon>Ascomycota</taxon>
        <taxon>Pezizomycotina</taxon>
        <taxon>Sordariomycetes</taxon>
        <taxon>Hypocreomycetidae</taxon>
        <taxon>Hypocreales</taxon>
        <taxon>Ophiocordycipitaceae</taxon>
        <taxon>Ophiocordyceps</taxon>
    </lineage>
</organism>
<dbReference type="STRING" id="1399860.A0A2C5XT30"/>
<proteinExistence type="predicted"/>
<dbReference type="AlphaFoldDB" id="A0A2C5XT30"/>
<gene>
    <name evidence="1" type="ORF">CDD81_5382</name>
</gene>
<dbReference type="Pfam" id="PF07093">
    <property type="entry name" value="SGT1"/>
    <property type="match status" value="1"/>
</dbReference>
<dbReference type="PANTHER" id="PTHR13060:SF0">
    <property type="entry name" value="PROTEIN ECDYSONELESS HOMOLOG"/>
    <property type="match status" value="1"/>
</dbReference>
<dbReference type="InterPro" id="IPR010770">
    <property type="entry name" value="Ecd"/>
</dbReference>
<protein>
    <submittedName>
        <fullName evidence="1">Uncharacterized protein</fullName>
    </submittedName>
</protein>
<name>A0A2C5XT30_9HYPO</name>
<evidence type="ECO:0000313" key="2">
    <source>
        <dbReference type="Proteomes" id="UP000226192"/>
    </source>
</evidence>
<accession>A0A2C5XT30</accession>
<sequence>MKKSTGSDCRVEFERQLSDNCVEYQLFLLNDEADHDVKELEALQKAALDLSQQLTKDYIWQRDGFNLELKTEAGHAHLYGISDHGDAIDDEWLIVYMLRELTESYPHLWVRVADSDGEFLLIEAAAALPSWLSPGMDENRVWIHGGKLLVIAGSATPEAEERLSLWQAIDLIREKPDCLLHDCGMQDEAFFKLVKYPRHIASSAHFSLVTMPRKLAHVLHAIPNSLAPAVEAFYLRDAAALGPLYSTRPCLMFPPDDLVTMSVHFSKTLFAQVKSQHFEAPPRWQRALDSLSTLAISKDAAKALASLELGIKVTSGFEMLVAARDKSRRKVVGQVDALLQQVEKLGPVAQQDLPLWPRVSRDDDESWMNISYQDFEHQVPGKRDSEAQVGTDVREMVSRFEAFFNDDKAGLDGAQDAHGHCTHGGDSDDAEACHGTQTISESTSEDGEVRFDDGAYSELLGRMMEFAPLPCLAMDSTRQNQDDDMVSRTSRLDSHDEIQQLSAGMEAELRHHKLLQLDGIGGQAGGGQAGHDNVQGQQQVDYHVARNLLQSFKSQGGEAGPTGNLLGILGLGLPRDEDSSDEAS</sequence>
<dbReference type="Proteomes" id="UP000226192">
    <property type="component" value="Unassembled WGS sequence"/>
</dbReference>
<dbReference type="EMBL" id="NJET01000407">
    <property type="protein sequence ID" value="PHH58553.1"/>
    <property type="molecule type" value="Genomic_DNA"/>
</dbReference>
<dbReference type="PANTHER" id="PTHR13060">
    <property type="entry name" value="SGT1 PROTEIN HSGT1 SUPPRESSOR OF GCR2"/>
    <property type="match status" value="1"/>
</dbReference>
<evidence type="ECO:0000313" key="1">
    <source>
        <dbReference type="EMBL" id="PHH58553.1"/>
    </source>
</evidence>
<comment type="caution">
    <text evidence="1">The sequence shown here is derived from an EMBL/GenBank/DDBJ whole genome shotgun (WGS) entry which is preliminary data.</text>
</comment>
<reference evidence="1 2" key="1">
    <citation type="submission" date="2017-06" db="EMBL/GenBank/DDBJ databases">
        <title>Ant-infecting Ophiocordyceps genomes reveal a high diversity of potential behavioral manipulation genes and a possible major role for enterotoxins.</title>
        <authorList>
            <person name="De Bekker C."/>
            <person name="Evans H.C."/>
            <person name="Brachmann A."/>
            <person name="Hughes D.P."/>
        </authorList>
    </citation>
    <scope>NUCLEOTIDE SEQUENCE [LARGE SCALE GENOMIC DNA]</scope>
    <source>
        <strain evidence="1 2">Map64</strain>
    </source>
</reference>
<dbReference type="OrthoDB" id="27237at2759"/>
<dbReference type="GO" id="GO:0005634">
    <property type="term" value="C:nucleus"/>
    <property type="evidence" value="ECO:0007669"/>
    <property type="project" value="TreeGrafter"/>
</dbReference>